<evidence type="ECO:0000256" key="3">
    <source>
        <dbReference type="RuleBase" id="RU000363"/>
    </source>
</evidence>
<dbReference type="Pfam" id="PF00106">
    <property type="entry name" value="adh_short"/>
    <property type="match status" value="1"/>
</dbReference>
<sequence length="244" mass="24921">MIMKINGSIALVTGANRGLGRQFAQQLLDRGAAKVYATARRPEQVDIPGAEVLRLDITDPASVTAAAAAAGDVTLLVNNAGVATRHDLVTGDLDRIRLELNTSFYGTLAMVRAFAPVLAAGGGGAILNVMSAMSWLSFVGANAYGVAKAAEWSLTNGVRLELAAQGTLVSGLHLAAADTDMMAGQDVPKSDPAEVVSLALDGIEAGLLEIIADEQTAAIKAALSADPAVTYAGQLTVASGQVTH</sequence>
<dbReference type="Proteomes" id="UP001165074">
    <property type="component" value="Unassembled WGS sequence"/>
</dbReference>
<dbReference type="PRINTS" id="PR00081">
    <property type="entry name" value="GDHRDH"/>
</dbReference>
<organism evidence="4 5">
    <name type="scientific">Actinoallomurus iriomotensis</name>
    <dbReference type="NCBI Taxonomy" id="478107"/>
    <lineage>
        <taxon>Bacteria</taxon>
        <taxon>Bacillati</taxon>
        <taxon>Actinomycetota</taxon>
        <taxon>Actinomycetes</taxon>
        <taxon>Streptosporangiales</taxon>
        <taxon>Thermomonosporaceae</taxon>
        <taxon>Actinoallomurus</taxon>
    </lineage>
</organism>
<evidence type="ECO:0000256" key="2">
    <source>
        <dbReference type="ARBA" id="ARBA00023002"/>
    </source>
</evidence>
<dbReference type="InterPro" id="IPR002347">
    <property type="entry name" value="SDR_fam"/>
</dbReference>
<dbReference type="AlphaFoldDB" id="A0A9W6VYW5"/>
<name>A0A9W6VYW5_9ACTN</name>
<evidence type="ECO:0000313" key="4">
    <source>
        <dbReference type="EMBL" id="GLY90533.1"/>
    </source>
</evidence>
<dbReference type="SUPFAM" id="SSF51735">
    <property type="entry name" value="NAD(P)-binding Rossmann-fold domains"/>
    <property type="match status" value="1"/>
</dbReference>
<evidence type="ECO:0000313" key="5">
    <source>
        <dbReference type="Proteomes" id="UP001165074"/>
    </source>
</evidence>
<gene>
    <name evidence="4" type="ORF">Airi02_084620</name>
</gene>
<comment type="similarity">
    <text evidence="1 3">Belongs to the short-chain dehydrogenases/reductases (SDR) family.</text>
</comment>
<dbReference type="EMBL" id="BSTK01000017">
    <property type="protein sequence ID" value="GLY90533.1"/>
    <property type="molecule type" value="Genomic_DNA"/>
</dbReference>
<dbReference type="Gene3D" id="3.40.50.720">
    <property type="entry name" value="NAD(P)-binding Rossmann-like Domain"/>
    <property type="match status" value="1"/>
</dbReference>
<keyword evidence="2" id="KW-0560">Oxidoreductase</keyword>
<dbReference type="PRINTS" id="PR00080">
    <property type="entry name" value="SDRFAMILY"/>
</dbReference>
<proteinExistence type="inferred from homology"/>
<dbReference type="PANTHER" id="PTHR43669:SF3">
    <property type="entry name" value="ALCOHOL DEHYDROGENASE, PUTATIVE (AFU_ORTHOLOGUE AFUA_3G03445)-RELATED"/>
    <property type="match status" value="1"/>
</dbReference>
<comment type="caution">
    <text evidence="4">The sequence shown here is derived from an EMBL/GenBank/DDBJ whole genome shotgun (WGS) entry which is preliminary data.</text>
</comment>
<dbReference type="NCBIfam" id="NF006119">
    <property type="entry name" value="PRK08264.1-5"/>
    <property type="match status" value="1"/>
</dbReference>
<accession>A0A9W6VYW5</accession>
<dbReference type="InterPro" id="IPR036291">
    <property type="entry name" value="NAD(P)-bd_dom_sf"/>
</dbReference>
<keyword evidence="5" id="KW-1185">Reference proteome</keyword>
<evidence type="ECO:0000256" key="1">
    <source>
        <dbReference type="ARBA" id="ARBA00006484"/>
    </source>
</evidence>
<protein>
    <submittedName>
        <fullName evidence="4">Oxidoreductase</fullName>
    </submittedName>
</protein>
<reference evidence="4" key="1">
    <citation type="submission" date="2023-03" db="EMBL/GenBank/DDBJ databases">
        <title>Actinoallomurus iriomotensis NBRC 103684.</title>
        <authorList>
            <person name="Ichikawa N."/>
            <person name="Sato H."/>
            <person name="Tonouchi N."/>
        </authorList>
    </citation>
    <scope>NUCLEOTIDE SEQUENCE</scope>
    <source>
        <strain evidence="4">NBRC 103684</strain>
    </source>
</reference>
<dbReference type="GO" id="GO:0016491">
    <property type="term" value="F:oxidoreductase activity"/>
    <property type="evidence" value="ECO:0007669"/>
    <property type="project" value="UniProtKB-KW"/>
</dbReference>
<dbReference type="PANTHER" id="PTHR43669">
    <property type="entry name" value="5-KETO-D-GLUCONATE 5-REDUCTASE"/>
    <property type="match status" value="1"/>
</dbReference>